<gene>
    <name evidence="2" type="ORF">GCM10022252_61370</name>
</gene>
<keyword evidence="3" id="KW-1185">Reference proteome</keyword>
<reference evidence="3" key="1">
    <citation type="journal article" date="2019" name="Int. J. Syst. Evol. Microbiol.">
        <title>The Global Catalogue of Microorganisms (GCM) 10K type strain sequencing project: providing services to taxonomists for standard genome sequencing and annotation.</title>
        <authorList>
            <consortium name="The Broad Institute Genomics Platform"/>
            <consortium name="The Broad Institute Genome Sequencing Center for Infectious Disease"/>
            <person name="Wu L."/>
            <person name="Ma J."/>
        </authorList>
    </citation>
    <scope>NUCLEOTIDE SEQUENCE [LARGE SCALE GENOMIC DNA]</scope>
    <source>
        <strain evidence="3">JCM 17388</strain>
    </source>
</reference>
<dbReference type="Gene3D" id="2.40.50.120">
    <property type="match status" value="1"/>
</dbReference>
<evidence type="ECO:0000256" key="1">
    <source>
        <dbReference type="SAM" id="SignalP"/>
    </source>
</evidence>
<dbReference type="PROSITE" id="PS51257">
    <property type="entry name" value="PROKAR_LIPOPROTEIN"/>
    <property type="match status" value="1"/>
</dbReference>
<comment type="caution">
    <text evidence="2">The sequence shown here is derived from an EMBL/GenBank/DDBJ whole genome shotgun (WGS) entry which is preliminary data.</text>
</comment>
<feature type="chain" id="PRO_5046806861" description="Tissue inhibitor of metalloproteinase" evidence="1">
    <location>
        <begin position="28"/>
        <end position="182"/>
    </location>
</feature>
<name>A0ABP8BCR5_9ACTN</name>
<evidence type="ECO:0008006" key="4">
    <source>
        <dbReference type="Google" id="ProtNLM"/>
    </source>
</evidence>
<dbReference type="InterPro" id="IPR008993">
    <property type="entry name" value="TIMP-like_OB-fold"/>
</dbReference>
<organism evidence="2 3">
    <name type="scientific">Streptosporangium oxazolinicum</name>
    <dbReference type="NCBI Taxonomy" id="909287"/>
    <lineage>
        <taxon>Bacteria</taxon>
        <taxon>Bacillati</taxon>
        <taxon>Actinomycetota</taxon>
        <taxon>Actinomycetes</taxon>
        <taxon>Streptosporangiales</taxon>
        <taxon>Streptosporangiaceae</taxon>
        <taxon>Streptosporangium</taxon>
    </lineage>
</organism>
<accession>A0ABP8BCR5</accession>
<protein>
    <recommendedName>
        <fullName evidence="4">Tissue inhibitor of metalloproteinase</fullName>
    </recommendedName>
</protein>
<sequence length="182" mass="19565">MDMMTRILAVLGLVAALTVLSGGTASACSCAPLEPRQRMDLAAAVFSATAVDVRVDELVLKGGSVTATLRADHVYKGKPGAEFEVTTDAQGASCGYEFTRGGRYLVFAATQDSELITTLCSGNRLLPAGDQPLRLSDRTQGTEELTPELISALGTPVRVSPVPRPPRTVPTWWSLWWWGRSW</sequence>
<feature type="signal peptide" evidence="1">
    <location>
        <begin position="1"/>
        <end position="27"/>
    </location>
</feature>
<proteinExistence type="predicted"/>
<keyword evidence="1" id="KW-0732">Signal</keyword>
<dbReference type="SUPFAM" id="SSF50242">
    <property type="entry name" value="TIMP-like"/>
    <property type="match status" value="1"/>
</dbReference>
<dbReference type="EMBL" id="BAABAQ010000013">
    <property type="protein sequence ID" value="GAA4203571.1"/>
    <property type="molecule type" value="Genomic_DNA"/>
</dbReference>
<evidence type="ECO:0000313" key="3">
    <source>
        <dbReference type="Proteomes" id="UP001501251"/>
    </source>
</evidence>
<dbReference type="Proteomes" id="UP001501251">
    <property type="component" value="Unassembled WGS sequence"/>
</dbReference>
<evidence type="ECO:0000313" key="2">
    <source>
        <dbReference type="EMBL" id="GAA4203571.1"/>
    </source>
</evidence>